<evidence type="ECO:0000256" key="3">
    <source>
        <dbReference type="ARBA" id="ARBA00022723"/>
    </source>
</evidence>
<dbReference type="AlphaFoldDB" id="A0A261G676"/>
<keyword evidence="5" id="KW-0862">Zinc</keyword>
<dbReference type="InterPro" id="IPR001261">
    <property type="entry name" value="ArgE/DapE_CS"/>
</dbReference>
<evidence type="ECO:0000313" key="7">
    <source>
        <dbReference type="EMBL" id="OZG66904.1"/>
    </source>
</evidence>
<dbReference type="Pfam" id="PF07687">
    <property type="entry name" value="M20_dimer"/>
    <property type="match status" value="1"/>
</dbReference>
<reference evidence="7 8" key="1">
    <citation type="journal article" date="2017" name="BMC Genomics">
        <title>Comparative genomic and phylogenomic analyses of the Bifidobacteriaceae family.</title>
        <authorList>
            <person name="Lugli G.A."/>
            <person name="Milani C."/>
            <person name="Turroni F."/>
            <person name="Duranti S."/>
            <person name="Mancabelli L."/>
            <person name="Mangifesta M."/>
            <person name="Ferrario C."/>
            <person name="Modesto M."/>
            <person name="Mattarelli P."/>
            <person name="Jiri K."/>
            <person name="van Sinderen D."/>
            <person name="Ventura M."/>
        </authorList>
    </citation>
    <scope>NUCLEOTIDE SEQUENCE [LARGE SCALE GENOMIC DNA]</scope>
    <source>
        <strain evidence="7 8">LMG 28769</strain>
    </source>
</reference>
<dbReference type="Proteomes" id="UP000216451">
    <property type="component" value="Unassembled WGS sequence"/>
</dbReference>
<sequence>MKDNCSMLNTNSDNDIENQWESIFKELISINTISGSATQEQALRVIADWLTQANCSVRVDRKTKFPFLYAHTSNSQARPVLFLAHIDTVPLNQEAWSIAEPTKPVEIDGKIYGRGTSDMKSGLVAGMIALAYAASHSRSAALIVTCDEELGCLGAPSAFKTLSELQPKIVIVAESTNMKAALGHRGAAWFSITSKGKSAHASSPQLGSNAICSMSKVIASLDSAPYQIDQYLGKETLSPDLINSGIANNIVPDCCKAIFDYRIVKENIAPMQDWFTSFRGISEVQTILRLNPVWTNPKLPLAHALIERFGLFGNGTVPYFTDASILEPATPKDCPIIVLGPGNPSVVHAADEFVESEQLSRACQAFSSIVAL</sequence>
<feature type="domain" description="Peptidase M20 dimerisation" evidence="6">
    <location>
        <begin position="183"/>
        <end position="266"/>
    </location>
</feature>
<evidence type="ECO:0000256" key="1">
    <source>
        <dbReference type="ARBA" id="ARBA00001947"/>
    </source>
</evidence>
<comment type="caution">
    <text evidence="7">The sequence shown here is derived from an EMBL/GenBank/DDBJ whole genome shotgun (WGS) entry which is preliminary data.</text>
</comment>
<protein>
    <submittedName>
        <fullName evidence="7">Hydrolase</fullName>
    </submittedName>
</protein>
<evidence type="ECO:0000256" key="4">
    <source>
        <dbReference type="ARBA" id="ARBA00022801"/>
    </source>
</evidence>
<evidence type="ECO:0000313" key="8">
    <source>
        <dbReference type="Proteomes" id="UP000216451"/>
    </source>
</evidence>
<keyword evidence="8" id="KW-1185">Reference proteome</keyword>
<proteinExistence type="inferred from homology"/>
<dbReference type="GO" id="GO:0046872">
    <property type="term" value="F:metal ion binding"/>
    <property type="evidence" value="ECO:0007669"/>
    <property type="project" value="UniProtKB-KW"/>
</dbReference>
<dbReference type="PANTHER" id="PTHR43808:SF8">
    <property type="entry name" value="PEPTIDASE M20 DIMERISATION DOMAIN-CONTAINING PROTEIN"/>
    <property type="match status" value="1"/>
</dbReference>
<organism evidence="7 8">
    <name type="scientific">Bifidobacterium aquikefiri</name>
    <dbReference type="NCBI Taxonomy" id="1653207"/>
    <lineage>
        <taxon>Bacteria</taxon>
        <taxon>Bacillati</taxon>
        <taxon>Actinomycetota</taxon>
        <taxon>Actinomycetes</taxon>
        <taxon>Bifidobacteriales</taxon>
        <taxon>Bifidobacteriaceae</taxon>
        <taxon>Bifidobacterium</taxon>
    </lineage>
</organism>
<evidence type="ECO:0000256" key="5">
    <source>
        <dbReference type="ARBA" id="ARBA00022833"/>
    </source>
</evidence>
<name>A0A261G676_9BIFI</name>
<keyword evidence="4 7" id="KW-0378">Hydrolase</keyword>
<dbReference type="Gene3D" id="3.30.70.360">
    <property type="match status" value="1"/>
</dbReference>
<evidence type="ECO:0000256" key="2">
    <source>
        <dbReference type="ARBA" id="ARBA00006247"/>
    </source>
</evidence>
<dbReference type="InterPro" id="IPR011650">
    <property type="entry name" value="Peptidase_M20_dimer"/>
</dbReference>
<keyword evidence="3" id="KW-0479">Metal-binding</keyword>
<dbReference type="SUPFAM" id="SSF55031">
    <property type="entry name" value="Bacterial exopeptidase dimerisation domain"/>
    <property type="match status" value="1"/>
</dbReference>
<evidence type="ECO:0000259" key="6">
    <source>
        <dbReference type="Pfam" id="PF07687"/>
    </source>
</evidence>
<comment type="cofactor">
    <cofactor evidence="1">
        <name>Zn(2+)</name>
        <dbReference type="ChEBI" id="CHEBI:29105"/>
    </cofactor>
</comment>
<dbReference type="Gene3D" id="3.40.630.10">
    <property type="entry name" value="Zn peptidases"/>
    <property type="match status" value="1"/>
</dbReference>
<comment type="similarity">
    <text evidence="2">Belongs to the peptidase M20A family.</text>
</comment>
<dbReference type="InterPro" id="IPR050072">
    <property type="entry name" value="Peptidase_M20A"/>
</dbReference>
<dbReference type="Pfam" id="PF01546">
    <property type="entry name" value="Peptidase_M20"/>
    <property type="match status" value="1"/>
</dbReference>
<dbReference type="EMBL" id="MWXA01000005">
    <property type="protein sequence ID" value="OZG66904.1"/>
    <property type="molecule type" value="Genomic_DNA"/>
</dbReference>
<dbReference type="PROSITE" id="PS00758">
    <property type="entry name" value="ARGE_DAPE_CPG2_1"/>
    <property type="match status" value="1"/>
</dbReference>
<dbReference type="GO" id="GO:0016787">
    <property type="term" value="F:hydrolase activity"/>
    <property type="evidence" value="ECO:0007669"/>
    <property type="project" value="UniProtKB-KW"/>
</dbReference>
<accession>A0A261G676</accession>
<dbReference type="SUPFAM" id="SSF53187">
    <property type="entry name" value="Zn-dependent exopeptidases"/>
    <property type="match status" value="1"/>
</dbReference>
<gene>
    <name evidence="7" type="ORF">BAQU_0976</name>
</gene>
<dbReference type="PANTHER" id="PTHR43808">
    <property type="entry name" value="ACETYLORNITHINE DEACETYLASE"/>
    <property type="match status" value="1"/>
</dbReference>
<dbReference type="InterPro" id="IPR002933">
    <property type="entry name" value="Peptidase_M20"/>
</dbReference>
<dbReference type="InterPro" id="IPR036264">
    <property type="entry name" value="Bact_exopeptidase_dim_dom"/>
</dbReference>